<dbReference type="AlphaFoldDB" id="A0A160TT16"/>
<evidence type="ECO:0000256" key="2">
    <source>
        <dbReference type="ARBA" id="ARBA00022801"/>
    </source>
</evidence>
<protein>
    <submittedName>
        <fullName evidence="4">Acyl carrier protein phosphodiesterase</fullName>
        <ecNumber evidence="4">3.1.4.14</ecNumber>
    </submittedName>
</protein>
<dbReference type="EC" id="3.1.4.14" evidence="4"/>
<sequence length="198" mass="23227">MNYLAHLYLSGDVEDLVIGNFIGDAVRGDQYKRLKPAVQAGVRLHREIDRFTDTHDTVRRSKKRMWHVFGRYSSVVADIFLDHFLARDWDTYHPQSLEAYAGSVESMLRPRLAEFPERSRRFFDYMTQNRVLLSYASIIGTGKVLTQMAQRARFESHMEHGAAELSRCYEAYRQDFRSFFPELCTFVQTRQIEITQGK</sequence>
<dbReference type="GO" id="GO:0008770">
    <property type="term" value="F:[acyl-carrier-protein] phosphodiesterase activity"/>
    <property type="evidence" value="ECO:0007669"/>
    <property type="project" value="UniProtKB-EC"/>
</dbReference>
<keyword evidence="1" id="KW-0444">Lipid biosynthesis</keyword>
<gene>
    <name evidence="4" type="ORF">MGWOODY_XGa2911</name>
</gene>
<keyword evidence="3" id="KW-0443">Lipid metabolism</keyword>
<accession>A0A160TT16</accession>
<name>A0A160TT16_9ZZZZ</name>
<dbReference type="PANTHER" id="PTHR38764:SF1">
    <property type="entry name" value="ACYL CARRIER PROTEIN PHOSPHODIESTERASE"/>
    <property type="match status" value="1"/>
</dbReference>
<organism evidence="4">
    <name type="scientific">hydrothermal vent metagenome</name>
    <dbReference type="NCBI Taxonomy" id="652676"/>
    <lineage>
        <taxon>unclassified sequences</taxon>
        <taxon>metagenomes</taxon>
        <taxon>ecological metagenomes</taxon>
    </lineage>
</organism>
<dbReference type="EMBL" id="CZRL01000098">
    <property type="protein sequence ID" value="CUS53842.1"/>
    <property type="molecule type" value="Genomic_DNA"/>
</dbReference>
<dbReference type="InterPro" id="IPR007431">
    <property type="entry name" value="ACP_PD"/>
</dbReference>
<reference evidence="4" key="1">
    <citation type="submission" date="2015-10" db="EMBL/GenBank/DDBJ databases">
        <authorList>
            <person name="Gilbert D.G."/>
        </authorList>
    </citation>
    <scope>NUCLEOTIDE SEQUENCE</scope>
</reference>
<dbReference type="PANTHER" id="PTHR38764">
    <property type="entry name" value="ACYL CARRIER PROTEIN PHOSPHODIESTERASE"/>
    <property type="match status" value="1"/>
</dbReference>
<evidence type="ECO:0000256" key="3">
    <source>
        <dbReference type="ARBA" id="ARBA00023098"/>
    </source>
</evidence>
<evidence type="ECO:0000256" key="1">
    <source>
        <dbReference type="ARBA" id="ARBA00022516"/>
    </source>
</evidence>
<dbReference type="Pfam" id="PF04336">
    <property type="entry name" value="ACP_PD"/>
    <property type="match status" value="1"/>
</dbReference>
<dbReference type="GO" id="GO:0006633">
    <property type="term" value="P:fatty acid biosynthetic process"/>
    <property type="evidence" value="ECO:0007669"/>
    <property type="project" value="InterPro"/>
</dbReference>
<keyword evidence="2 4" id="KW-0378">Hydrolase</keyword>
<proteinExistence type="predicted"/>
<dbReference type="PIRSF" id="PIRSF011489">
    <property type="entry name" value="DUF479"/>
    <property type="match status" value="1"/>
</dbReference>
<evidence type="ECO:0000313" key="4">
    <source>
        <dbReference type="EMBL" id="CUS53842.1"/>
    </source>
</evidence>